<comment type="caution">
    <text evidence="2">The sequence shown here is derived from an EMBL/GenBank/DDBJ whole genome shotgun (WGS) entry which is preliminary data.</text>
</comment>
<dbReference type="GeneID" id="85443261"/>
<keyword evidence="3" id="KW-1185">Reference proteome</keyword>
<feature type="region of interest" description="Disordered" evidence="1">
    <location>
        <begin position="1"/>
        <end position="102"/>
    </location>
</feature>
<name>A0AAD8UZK3_9PEZI</name>
<accession>A0AAD8UZK3</accession>
<evidence type="ECO:0000256" key="1">
    <source>
        <dbReference type="SAM" id="MobiDB-lite"/>
    </source>
</evidence>
<dbReference type="AlphaFoldDB" id="A0AAD8UZK3"/>
<reference evidence="2" key="1">
    <citation type="submission" date="2021-06" db="EMBL/GenBank/DDBJ databases">
        <title>Comparative genomics, transcriptomics and evolutionary studies reveal genomic signatures of adaptation to plant cell wall in hemibiotrophic fungi.</title>
        <authorList>
            <consortium name="DOE Joint Genome Institute"/>
            <person name="Baroncelli R."/>
            <person name="Diaz J.F."/>
            <person name="Benocci T."/>
            <person name="Peng M."/>
            <person name="Battaglia E."/>
            <person name="Haridas S."/>
            <person name="Andreopoulos W."/>
            <person name="Labutti K."/>
            <person name="Pangilinan J."/>
            <person name="Floch G.L."/>
            <person name="Makela M.R."/>
            <person name="Henrissat B."/>
            <person name="Grigoriev I.V."/>
            <person name="Crouch J.A."/>
            <person name="De Vries R.P."/>
            <person name="Sukno S.A."/>
            <person name="Thon M.R."/>
        </authorList>
    </citation>
    <scope>NUCLEOTIDE SEQUENCE</scope>
    <source>
        <strain evidence="2">CBS 125086</strain>
    </source>
</reference>
<evidence type="ECO:0000313" key="3">
    <source>
        <dbReference type="Proteomes" id="UP001230504"/>
    </source>
</evidence>
<dbReference type="EMBL" id="JAHLJV010000096">
    <property type="protein sequence ID" value="KAK1573268.1"/>
    <property type="molecule type" value="Genomic_DNA"/>
</dbReference>
<proteinExistence type="predicted"/>
<sequence>MERAGKPRWSGSRVAPSPFPSNPLPYLIPFPTPLWESPTSVDAASLRQELRQGHRHPRTTTQPDRPHLFSKCSETVPTPSPPPQDIHRKKKGQEAKGLSTLA</sequence>
<organism evidence="2 3">
    <name type="scientific">Colletotrichum navitas</name>
    <dbReference type="NCBI Taxonomy" id="681940"/>
    <lineage>
        <taxon>Eukaryota</taxon>
        <taxon>Fungi</taxon>
        <taxon>Dikarya</taxon>
        <taxon>Ascomycota</taxon>
        <taxon>Pezizomycotina</taxon>
        <taxon>Sordariomycetes</taxon>
        <taxon>Hypocreomycetidae</taxon>
        <taxon>Glomerellales</taxon>
        <taxon>Glomerellaceae</taxon>
        <taxon>Colletotrichum</taxon>
        <taxon>Colletotrichum graminicola species complex</taxon>
    </lineage>
</organism>
<evidence type="ECO:0000313" key="2">
    <source>
        <dbReference type="EMBL" id="KAK1573268.1"/>
    </source>
</evidence>
<dbReference type="RefSeq" id="XP_060408915.1">
    <property type="nucleotide sequence ID" value="XM_060559021.1"/>
</dbReference>
<dbReference type="Proteomes" id="UP001230504">
    <property type="component" value="Unassembled WGS sequence"/>
</dbReference>
<gene>
    <name evidence="2" type="ORF">LY79DRAFT_569022</name>
</gene>
<feature type="compositionally biased region" description="Pro residues" evidence="1">
    <location>
        <begin position="17"/>
        <end position="32"/>
    </location>
</feature>
<protein>
    <submittedName>
        <fullName evidence="2">Uncharacterized protein</fullName>
    </submittedName>
</protein>